<dbReference type="GO" id="GO:0000155">
    <property type="term" value="F:phosphorelay sensor kinase activity"/>
    <property type="evidence" value="ECO:0007669"/>
    <property type="project" value="InterPro"/>
</dbReference>
<dbReference type="GO" id="GO:0016020">
    <property type="term" value="C:membrane"/>
    <property type="evidence" value="ECO:0007669"/>
    <property type="project" value="InterPro"/>
</dbReference>
<dbReference type="Proteomes" id="UP000514509">
    <property type="component" value="Chromosome"/>
</dbReference>
<evidence type="ECO:0000259" key="11">
    <source>
        <dbReference type="Pfam" id="PF07695"/>
    </source>
</evidence>
<evidence type="ECO:0000256" key="1">
    <source>
        <dbReference type="ARBA" id="ARBA00000085"/>
    </source>
</evidence>
<dbReference type="InterPro" id="IPR050482">
    <property type="entry name" value="Sensor_HK_TwoCompSys"/>
</dbReference>
<evidence type="ECO:0000259" key="13">
    <source>
        <dbReference type="Pfam" id="PF07730"/>
    </source>
</evidence>
<reference evidence="14 15" key="1">
    <citation type="submission" date="2020-06" db="EMBL/GenBank/DDBJ databases">
        <authorList>
            <person name="Hwang Y.J."/>
        </authorList>
    </citation>
    <scope>NUCLEOTIDE SEQUENCE [LARGE SCALE GENOMIC DNA]</scope>
    <source>
        <strain evidence="14 15">KUDC8001</strain>
    </source>
</reference>
<dbReference type="KEGG" id="add:HUW48_14040"/>
<keyword evidence="3" id="KW-0597">Phosphoprotein</keyword>
<evidence type="ECO:0000256" key="6">
    <source>
        <dbReference type="ARBA" id="ARBA00022777"/>
    </source>
</evidence>
<accession>A0A7L7L8P4</accession>
<evidence type="ECO:0000256" key="7">
    <source>
        <dbReference type="ARBA" id="ARBA00022840"/>
    </source>
</evidence>
<dbReference type="InterPro" id="IPR011622">
    <property type="entry name" value="7TMR_DISM_rcpt_extracell_dom2"/>
</dbReference>
<evidence type="ECO:0000256" key="4">
    <source>
        <dbReference type="ARBA" id="ARBA00022679"/>
    </source>
</evidence>
<gene>
    <name evidence="14" type="ORF">HUW48_14040</name>
</gene>
<dbReference type="EMBL" id="CP055153">
    <property type="protein sequence ID" value="QMU29094.1"/>
    <property type="molecule type" value="Genomic_DNA"/>
</dbReference>
<keyword evidence="9" id="KW-0812">Transmembrane</keyword>
<keyword evidence="5" id="KW-0547">Nucleotide-binding</keyword>
<dbReference type="Pfam" id="PF07696">
    <property type="entry name" value="7TMR-DISMED2"/>
    <property type="match status" value="1"/>
</dbReference>
<feature type="domain" description="7TM-DISM receptor extracellular" evidence="11">
    <location>
        <begin position="188"/>
        <end position="400"/>
    </location>
</feature>
<dbReference type="Pfam" id="PF07695">
    <property type="entry name" value="7TMR-DISM_7TM"/>
    <property type="match status" value="1"/>
</dbReference>
<dbReference type="InterPro" id="IPR011712">
    <property type="entry name" value="Sig_transdc_His_kin_sub3_dim/P"/>
</dbReference>
<organism evidence="14 15">
    <name type="scientific">Adhaeribacter radiodurans</name>
    <dbReference type="NCBI Taxonomy" id="2745197"/>
    <lineage>
        <taxon>Bacteria</taxon>
        <taxon>Pseudomonadati</taxon>
        <taxon>Bacteroidota</taxon>
        <taxon>Cytophagia</taxon>
        <taxon>Cytophagales</taxon>
        <taxon>Hymenobacteraceae</taxon>
        <taxon>Adhaeribacter</taxon>
    </lineage>
</organism>
<dbReference type="EC" id="2.7.13.3" evidence="2"/>
<dbReference type="Gene3D" id="1.20.5.1930">
    <property type="match status" value="1"/>
</dbReference>
<dbReference type="InterPro" id="IPR003594">
    <property type="entry name" value="HATPase_dom"/>
</dbReference>
<feature type="transmembrane region" description="Helical" evidence="9">
    <location>
        <begin position="285"/>
        <end position="307"/>
    </location>
</feature>
<keyword evidence="4" id="KW-0808">Transferase</keyword>
<dbReference type="InterPro" id="IPR011623">
    <property type="entry name" value="7TMR_DISM_rcpt_extracell_dom1"/>
</dbReference>
<keyword evidence="9" id="KW-1133">Transmembrane helix</keyword>
<dbReference type="PANTHER" id="PTHR24421:SF10">
    <property type="entry name" value="NITRATE_NITRITE SENSOR PROTEIN NARQ"/>
    <property type="match status" value="1"/>
</dbReference>
<feature type="domain" description="Signal transduction histidine kinase subgroup 3 dimerisation and phosphoacceptor" evidence="13">
    <location>
        <begin position="417"/>
        <end position="480"/>
    </location>
</feature>
<evidence type="ECO:0000313" key="15">
    <source>
        <dbReference type="Proteomes" id="UP000514509"/>
    </source>
</evidence>
<comment type="catalytic activity">
    <reaction evidence="1">
        <text>ATP + protein L-histidine = ADP + protein N-phospho-L-histidine.</text>
        <dbReference type="EC" id="2.7.13.3"/>
    </reaction>
</comment>
<feature type="transmembrane region" description="Helical" evidence="9">
    <location>
        <begin position="379"/>
        <end position="400"/>
    </location>
</feature>
<dbReference type="Pfam" id="PF02518">
    <property type="entry name" value="HATPase_c"/>
    <property type="match status" value="1"/>
</dbReference>
<keyword evidence="7" id="KW-0067">ATP-binding</keyword>
<proteinExistence type="predicted"/>
<dbReference type="GO" id="GO:0005524">
    <property type="term" value="F:ATP binding"/>
    <property type="evidence" value="ECO:0007669"/>
    <property type="project" value="UniProtKB-KW"/>
</dbReference>
<feature type="transmembrane region" description="Helical" evidence="9">
    <location>
        <begin position="313"/>
        <end position="336"/>
    </location>
</feature>
<dbReference type="InterPro" id="IPR036890">
    <property type="entry name" value="HATPase_C_sf"/>
</dbReference>
<sequence length="631" mass="73076">MGFLIKKCLVLIGVILYTTSLGWAQDTLSLSDTNQQSYSFLPGHVELLRDFTQRLTLKEVLNHSGFIINNQKSIKEGPGATYWLRFTIRNQDAWRNQWYLNFSSNDIFRIFIYTVSPSGQVLSADTLGNSYPYAKRRIHVVNFNHPFSLHPKEVKTFYVYLDHHLQMLDTEMNVINIHQGYKFLELYTFIHGITIGGSLIYLLGSLVLVSVYRRIINMYFSFYVLGAVLYLVGSTGFGFWLLWPNIPFFQDASPYIGFTLILVGYSGLFRIFFRLEANYPKSNYLFIAFTSFFVLLAIGFMAWPYLVLLHEKAYYWLYIVEAITCMACFFISFGLGIKIYWETCNKTYLWFLSVFILLICTCLIVLLMELTPISIENYIKSGLIIVTVFYETTVLSLLLIRRTYLERIYYQEQIISERERIVEDLHDEVISIIAGVRISFGILSRKLTDTALQNTLQTLDKKISKVIDQIRELSRDLKSDSNHLSTLAAELYRFANDQFEMSGIHLHFTFHKSAQPISLPLVVRRNLKGFLKEAIHNCRKYAQAQNCWIKLEHSGNVLHCLIKDDGQGFNHEEGMLHPIGEGNGLRNFKKRAQKMQADYTLITQSNQGVEIRLTINLLQFNKLDLAMAEIP</sequence>
<reference evidence="14 15" key="2">
    <citation type="submission" date="2020-08" db="EMBL/GenBank/DDBJ databases">
        <title>Adhaeribacter dokdonensis sp. nov., isolated from the rhizosphere of Elymus tsukushiensis, a plant native to the Dokdo Islands, Republic of Korea.</title>
        <authorList>
            <person name="Ghim S.Y."/>
        </authorList>
    </citation>
    <scope>NUCLEOTIDE SEQUENCE [LARGE SCALE GENOMIC DNA]</scope>
    <source>
        <strain evidence="14 15">KUDC8001</strain>
    </source>
</reference>
<evidence type="ECO:0000256" key="5">
    <source>
        <dbReference type="ARBA" id="ARBA00022741"/>
    </source>
</evidence>
<keyword evidence="9" id="KW-0472">Membrane</keyword>
<dbReference type="Pfam" id="PF07730">
    <property type="entry name" value="HisKA_3"/>
    <property type="match status" value="1"/>
</dbReference>
<dbReference type="Gene3D" id="3.30.565.10">
    <property type="entry name" value="Histidine kinase-like ATPase, C-terminal domain"/>
    <property type="match status" value="1"/>
</dbReference>
<feature type="transmembrane region" description="Helical" evidence="9">
    <location>
        <begin position="220"/>
        <end position="243"/>
    </location>
</feature>
<feature type="transmembrane region" description="Helical" evidence="9">
    <location>
        <begin position="255"/>
        <end position="273"/>
    </location>
</feature>
<evidence type="ECO:0000256" key="3">
    <source>
        <dbReference type="ARBA" id="ARBA00022553"/>
    </source>
</evidence>
<keyword evidence="15" id="KW-1185">Reference proteome</keyword>
<dbReference type="PANTHER" id="PTHR24421">
    <property type="entry name" value="NITRATE/NITRITE SENSOR PROTEIN NARX-RELATED"/>
    <property type="match status" value="1"/>
</dbReference>
<keyword evidence="6" id="KW-0418">Kinase</keyword>
<evidence type="ECO:0000256" key="8">
    <source>
        <dbReference type="ARBA" id="ARBA00023012"/>
    </source>
</evidence>
<evidence type="ECO:0000313" key="14">
    <source>
        <dbReference type="EMBL" id="QMU29094.1"/>
    </source>
</evidence>
<feature type="domain" description="Histidine kinase/HSP90-like ATPase" evidence="10">
    <location>
        <begin position="527"/>
        <end position="617"/>
    </location>
</feature>
<keyword evidence="8" id="KW-0902">Two-component regulatory system</keyword>
<dbReference type="GO" id="GO:0046983">
    <property type="term" value="F:protein dimerization activity"/>
    <property type="evidence" value="ECO:0007669"/>
    <property type="project" value="InterPro"/>
</dbReference>
<dbReference type="AlphaFoldDB" id="A0A7L7L8P4"/>
<name>A0A7L7L8P4_9BACT</name>
<dbReference type="Gene3D" id="2.60.40.2380">
    <property type="match status" value="1"/>
</dbReference>
<feature type="transmembrane region" description="Helical" evidence="9">
    <location>
        <begin position="348"/>
        <end position="367"/>
    </location>
</feature>
<dbReference type="RefSeq" id="WP_182411553.1">
    <property type="nucleotide sequence ID" value="NZ_CP055153.1"/>
</dbReference>
<evidence type="ECO:0000259" key="12">
    <source>
        <dbReference type="Pfam" id="PF07696"/>
    </source>
</evidence>
<evidence type="ECO:0000256" key="2">
    <source>
        <dbReference type="ARBA" id="ARBA00012438"/>
    </source>
</evidence>
<evidence type="ECO:0000256" key="9">
    <source>
        <dbReference type="SAM" id="Phobius"/>
    </source>
</evidence>
<protein>
    <recommendedName>
        <fullName evidence="2">histidine kinase</fullName>
        <ecNumber evidence="2">2.7.13.3</ecNumber>
    </recommendedName>
</protein>
<feature type="domain" description="7TM-DISM receptor extracellular" evidence="12">
    <location>
        <begin position="44"/>
        <end position="164"/>
    </location>
</feature>
<feature type="transmembrane region" description="Helical" evidence="9">
    <location>
        <begin position="186"/>
        <end position="208"/>
    </location>
</feature>
<dbReference type="SUPFAM" id="SSF55874">
    <property type="entry name" value="ATPase domain of HSP90 chaperone/DNA topoisomerase II/histidine kinase"/>
    <property type="match status" value="1"/>
</dbReference>
<dbReference type="CDD" id="cd16917">
    <property type="entry name" value="HATPase_UhpB-NarQ-NarX-like"/>
    <property type="match status" value="1"/>
</dbReference>
<evidence type="ECO:0000259" key="10">
    <source>
        <dbReference type="Pfam" id="PF02518"/>
    </source>
</evidence>